<dbReference type="InterPro" id="IPR018163">
    <property type="entry name" value="Thr/Ala-tRNA-synth_IIc_edit"/>
</dbReference>
<keyword evidence="6" id="KW-0479">Metal-binding</keyword>
<feature type="domain" description="TGS" evidence="17">
    <location>
        <begin position="120"/>
        <end position="184"/>
    </location>
</feature>
<dbReference type="PROSITE" id="PS51880">
    <property type="entry name" value="TGS"/>
    <property type="match status" value="1"/>
</dbReference>
<evidence type="ECO:0000256" key="13">
    <source>
        <dbReference type="ARBA" id="ARBA00049515"/>
    </source>
</evidence>
<keyword evidence="15" id="KW-1133">Transmembrane helix</keyword>
<comment type="similarity">
    <text evidence="2">Belongs to the class-II aminoacyl-tRNA synthetase family.</text>
</comment>
<dbReference type="FunFam" id="3.30.980.10:FF:000005">
    <property type="entry name" value="Threonyl-tRNA synthetase, mitochondrial"/>
    <property type="match status" value="1"/>
</dbReference>
<dbReference type="InterPro" id="IPR047246">
    <property type="entry name" value="ThrRS_anticodon"/>
</dbReference>
<dbReference type="CDD" id="cd00860">
    <property type="entry name" value="ThrRS_anticodon"/>
    <property type="match status" value="1"/>
</dbReference>
<dbReference type="CDD" id="cd00771">
    <property type="entry name" value="ThrRS_core"/>
    <property type="match status" value="1"/>
</dbReference>
<keyword evidence="5" id="KW-0436">Ligase</keyword>
<name>A0A7S1N0P4_9EUGL</name>
<evidence type="ECO:0000256" key="7">
    <source>
        <dbReference type="ARBA" id="ARBA00022741"/>
    </source>
</evidence>
<dbReference type="InterPro" id="IPR033728">
    <property type="entry name" value="ThrRS_core"/>
</dbReference>
<evidence type="ECO:0000259" key="17">
    <source>
        <dbReference type="PROSITE" id="PS51880"/>
    </source>
</evidence>
<dbReference type="Gene3D" id="3.10.20.30">
    <property type="match status" value="1"/>
</dbReference>
<dbReference type="SUPFAM" id="SSF81271">
    <property type="entry name" value="TGS-like"/>
    <property type="match status" value="1"/>
</dbReference>
<evidence type="ECO:0000256" key="15">
    <source>
        <dbReference type="SAM" id="Phobius"/>
    </source>
</evidence>
<evidence type="ECO:0000259" key="16">
    <source>
        <dbReference type="PROSITE" id="PS50862"/>
    </source>
</evidence>
<dbReference type="CDD" id="cd01667">
    <property type="entry name" value="TGS_ThrRS"/>
    <property type="match status" value="1"/>
</dbReference>
<evidence type="ECO:0000256" key="1">
    <source>
        <dbReference type="ARBA" id="ARBA00004496"/>
    </source>
</evidence>
<evidence type="ECO:0000256" key="9">
    <source>
        <dbReference type="ARBA" id="ARBA00022840"/>
    </source>
</evidence>
<dbReference type="PANTHER" id="PTHR11451:SF46">
    <property type="entry name" value="THREONINE--TRNA LIGASE"/>
    <property type="match status" value="1"/>
</dbReference>
<dbReference type="PRINTS" id="PR01047">
    <property type="entry name" value="TRNASYNTHTHR"/>
</dbReference>
<protein>
    <recommendedName>
        <fullName evidence="3">threonine--tRNA ligase</fullName>
        <ecNumber evidence="3">6.1.1.3</ecNumber>
    </recommendedName>
    <alternativeName>
        <fullName evidence="12">Threonyl-tRNA synthetase</fullName>
    </alternativeName>
</protein>
<feature type="compositionally biased region" description="Polar residues" evidence="14">
    <location>
        <begin position="1"/>
        <end position="12"/>
    </location>
</feature>
<evidence type="ECO:0000256" key="2">
    <source>
        <dbReference type="ARBA" id="ARBA00008226"/>
    </source>
</evidence>
<dbReference type="PROSITE" id="PS50862">
    <property type="entry name" value="AA_TRNA_LIGASE_II"/>
    <property type="match status" value="1"/>
</dbReference>
<dbReference type="SMART" id="SM00863">
    <property type="entry name" value="tRNA_SAD"/>
    <property type="match status" value="1"/>
</dbReference>
<evidence type="ECO:0000256" key="12">
    <source>
        <dbReference type="ARBA" id="ARBA00031900"/>
    </source>
</evidence>
<evidence type="ECO:0000256" key="4">
    <source>
        <dbReference type="ARBA" id="ARBA00022490"/>
    </source>
</evidence>
<dbReference type="HAMAP" id="MF_00184">
    <property type="entry name" value="Thr_tRNA_synth"/>
    <property type="match status" value="1"/>
</dbReference>
<dbReference type="Gene3D" id="3.40.50.800">
    <property type="entry name" value="Anticodon-binding domain"/>
    <property type="match status" value="1"/>
</dbReference>
<dbReference type="Gene3D" id="3.30.930.10">
    <property type="entry name" value="Bira Bifunctional Protein, Domain 2"/>
    <property type="match status" value="1"/>
</dbReference>
<keyword evidence="15" id="KW-0812">Transmembrane</keyword>
<evidence type="ECO:0000256" key="5">
    <source>
        <dbReference type="ARBA" id="ARBA00022598"/>
    </source>
</evidence>
<dbReference type="SUPFAM" id="SSF55681">
    <property type="entry name" value="Class II aaRS and biotin synthetases"/>
    <property type="match status" value="1"/>
</dbReference>
<dbReference type="EMBL" id="HBGA01001557">
    <property type="protein sequence ID" value="CAD8989550.1"/>
    <property type="molecule type" value="Transcribed_RNA"/>
</dbReference>
<organism evidence="18">
    <name type="scientific">Eutreptiella gymnastica</name>
    <dbReference type="NCBI Taxonomy" id="73025"/>
    <lineage>
        <taxon>Eukaryota</taxon>
        <taxon>Discoba</taxon>
        <taxon>Euglenozoa</taxon>
        <taxon>Euglenida</taxon>
        <taxon>Spirocuta</taxon>
        <taxon>Euglenophyceae</taxon>
        <taxon>Eutreptiales</taxon>
        <taxon>Eutreptiaceae</taxon>
        <taxon>Eutreptiella</taxon>
    </lineage>
</organism>
<evidence type="ECO:0000256" key="6">
    <source>
        <dbReference type="ARBA" id="ARBA00022723"/>
    </source>
</evidence>
<evidence type="ECO:0000256" key="14">
    <source>
        <dbReference type="SAM" id="MobiDB-lite"/>
    </source>
</evidence>
<feature type="transmembrane region" description="Helical" evidence="15">
    <location>
        <begin position="39"/>
        <end position="57"/>
    </location>
</feature>
<dbReference type="AlphaFoldDB" id="A0A7S1N0P4"/>
<dbReference type="InterPro" id="IPR004154">
    <property type="entry name" value="Anticodon-bd"/>
</dbReference>
<dbReference type="Pfam" id="PF03129">
    <property type="entry name" value="HGTP_anticodon"/>
    <property type="match status" value="1"/>
</dbReference>
<dbReference type="FunFam" id="3.30.930.10:FF:000002">
    <property type="entry name" value="Threonine--tRNA ligase"/>
    <property type="match status" value="1"/>
</dbReference>
<keyword evidence="11" id="KW-0030">Aminoacyl-tRNA synthetase</keyword>
<dbReference type="InterPro" id="IPR006195">
    <property type="entry name" value="aa-tRNA-synth_II"/>
</dbReference>
<dbReference type="Pfam" id="PF00587">
    <property type="entry name" value="tRNA-synt_2b"/>
    <property type="match status" value="1"/>
</dbReference>
<gene>
    <name evidence="18" type="ORF">EGYM00392_LOCUS591</name>
</gene>
<dbReference type="Gene3D" id="3.30.980.10">
    <property type="entry name" value="Threonyl-trna Synthetase, Chain A, domain 2"/>
    <property type="match status" value="1"/>
</dbReference>
<dbReference type="FunFam" id="3.40.50.800:FF:000003">
    <property type="entry name" value="Threonine--tRNA ligase 2, cytoplasmic"/>
    <property type="match status" value="1"/>
</dbReference>
<dbReference type="InterPro" id="IPR004095">
    <property type="entry name" value="TGS"/>
</dbReference>
<dbReference type="GO" id="GO:0004829">
    <property type="term" value="F:threonine-tRNA ligase activity"/>
    <property type="evidence" value="ECO:0007669"/>
    <property type="project" value="UniProtKB-EC"/>
</dbReference>
<dbReference type="GO" id="GO:0006435">
    <property type="term" value="P:threonyl-tRNA aminoacylation"/>
    <property type="evidence" value="ECO:0007669"/>
    <property type="project" value="InterPro"/>
</dbReference>
<dbReference type="SUPFAM" id="SSF52954">
    <property type="entry name" value="Class II aaRS ABD-related"/>
    <property type="match status" value="1"/>
</dbReference>
<dbReference type="InterPro" id="IPR012676">
    <property type="entry name" value="TGS-like"/>
</dbReference>
<keyword evidence="10" id="KW-0648">Protein biosynthesis</keyword>
<keyword evidence="4" id="KW-0963">Cytoplasm</keyword>
<dbReference type="EC" id="6.1.1.3" evidence="3"/>
<dbReference type="Pfam" id="PF02824">
    <property type="entry name" value="TGS"/>
    <property type="match status" value="1"/>
</dbReference>
<dbReference type="InterPro" id="IPR012675">
    <property type="entry name" value="Beta-grasp_dom_sf"/>
</dbReference>
<dbReference type="InterPro" id="IPR045864">
    <property type="entry name" value="aa-tRNA-synth_II/BPL/LPL"/>
</dbReference>
<evidence type="ECO:0000256" key="8">
    <source>
        <dbReference type="ARBA" id="ARBA00022833"/>
    </source>
</evidence>
<dbReference type="GO" id="GO:0005524">
    <property type="term" value="F:ATP binding"/>
    <property type="evidence" value="ECO:0007669"/>
    <property type="project" value="UniProtKB-KW"/>
</dbReference>
<sequence>MSQIRSIRQAPQANPERVPREGLRSTTARSPPLTTAGPLLGAFYFLVTGAAAALAYGRRQQPSISSLETVMTMGDQPAIALATMTGEVAITKDEVKDETAKRLAKFDELWQKQQAEYAARSLPIEVTLPDGGVLNANSWVTTPMDIAAGISKGLAKKAIVAKVDGELWDMTRPLEASCSLEILDYEDPEAKEVFQHSSAHVLGYAMEDHLGCLLTTGPPLEDGTFFYEADCLSDTVSKSNYQPLEAACKKLTSSGAAYQRLNVDKEDAIEMFAYNPYKANILRNKVPDGGQCTIYRCGEFVDPCRGPHIPSVASIKALAVTKNSSSYWQGKADQQTLQRVYGVAFPQAKLLKEWKVNMEKAEANDHRNVGKQQGLWMFHQAAPGAAFFHPRGARIYNGLVEFIRKQYRTRGFEEVITPNLFNSSLWKQSGHWENYKDDMFTLEVEEELHSLKPMNCPSHMLMFGSQRRSYRELPMRFADFGVLHRNELSGSLTGLTRVRRFQQDDAHIFIRRDQIKDEIASQLEFLAYCYEVFGFKYYLNLSTRNPDKWLGDLAVWNDAEARLADAMNNFCNLPAEFETLTGETLKYDGTPAVIKQLKLAVAKGKYPEPKQYWLLNPEDAAFYGPKIDIQLEDTMKRRHQCGTVQLDFNLPERFKLTYQMSPEEKTALEAEGLGGGVDGVEDYARPVVVHRAILGSVERMIAVLTEHWEGKWPLWISPRQVMVIPLAHEFDEYALEVKSKLHAAGYYVDADIGNDQFKKKVRNAQLEQYNFILVCGEQERSNGTVNIRTRAQKQLGEKPVGEVITWLDEIRDSYSREY</sequence>
<proteinExistence type="inferred from homology"/>
<keyword evidence="9" id="KW-0067">ATP-binding</keyword>
<evidence type="ECO:0000256" key="11">
    <source>
        <dbReference type="ARBA" id="ARBA00023146"/>
    </source>
</evidence>
<accession>A0A7S1N0P4</accession>
<evidence type="ECO:0000256" key="3">
    <source>
        <dbReference type="ARBA" id="ARBA00013163"/>
    </source>
</evidence>
<dbReference type="SUPFAM" id="SSF55186">
    <property type="entry name" value="ThrRS/AlaRS common domain"/>
    <property type="match status" value="1"/>
</dbReference>
<dbReference type="GO" id="GO:0046872">
    <property type="term" value="F:metal ion binding"/>
    <property type="evidence" value="ECO:0007669"/>
    <property type="project" value="UniProtKB-KW"/>
</dbReference>
<evidence type="ECO:0000256" key="10">
    <source>
        <dbReference type="ARBA" id="ARBA00022917"/>
    </source>
</evidence>
<dbReference type="InterPro" id="IPR036621">
    <property type="entry name" value="Anticodon-bd_dom_sf"/>
</dbReference>
<dbReference type="PANTHER" id="PTHR11451">
    <property type="entry name" value="THREONINE-TRNA LIGASE"/>
    <property type="match status" value="1"/>
</dbReference>
<dbReference type="GO" id="GO:0005739">
    <property type="term" value="C:mitochondrion"/>
    <property type="evidence" value="ECO:0007669"/>
    <property type="project" value="TreeGrafter"/>
</dbReference>
<dbReference type="FunFam" id="3.10.20.30:FF:000006">
    <property type="entry name" value="Threonine--tRNA ligase, cytoplasmic"/>
    <property type="match status" value="1"/>
</dbReference>
<dbReference type="Pfam" id="PF07973">
    <property type="entry name" value="tRNA_SAD"/>
    <property type="match status" value="1"/>
</dbReference>
<reference evidence="18" key="1">
    <citation type="submission" date="2021-01" db="EMBL/GenBank/DDBJ databases">
        <authorList>
            <person name="Corre E."/>
            <person name="Pelletier E."/>
            <person name="Niang G."/>
            <person name="Scheremetjew M."/>
            <person name="Finn R."/>
            <person name="Kale V."/>
            <person name="Holt S."/>
            <person name="Cochrane G."/>
            <person name="Meng A."/>
            <person name="Brown T."/>
            <person name="Cohen L."/>
        </authorList>
    </citation>
    <scope>NUCLEOTIDE SEQUENCE</scope>
    <source>
        <strain evidence="18">NIES-381</strain>
    </source>
</reference>
<dbReference type="InterPro" id="IPR002314">
    <property type="entry name" value="aa-tRNA-synt_IIb"/>
</dbReference>
<comment type="subcellular location">
    <subcellularLocation>
        <location evidence="1">Cytoplasm</location>
    </subcellularLocation>
</comment>
<dbReference type="InterPro" id="IPR002320">
    <property type="entry name" value="Thr-tRNA-ligase_IIa"/>
</dbReference>
<feature type="region of interest" description="Disordered" evidence="14">
    <location>
        <begin position="1"/>
        <end position="32"/>
    </location>
</feature>
<comment type="catalytic activity">
    <reaction evidence="13">
        <text>tRNA(Thr) + L-threonine + ATP = L-threonyl-tRNA(Thr) + AMP + diphosphate + H(+)</text>
        <dbReference type="Rhea" id="RHEA:24624"/>
        <dbReference type="Rhea" id="RHEA-COMP:9670"/>
        <dbReference type="Rhea" id="RHEA-COMP:9704"/>
        <dbReference type="ChEBI" id="CHEBI:15378"/>
        <dbReference type="ChEBI" id="CHEBI:30616"/>
        <dbReference type="ChEBI" id="CHEBI:33019"/>
        <dbReference type="ChEBI" id="CHEBI:57926"/>
        <dbReference type="ChEBI" id="CHEBI:78442"/>
        <dbReference type="ChEBI" id="CHEBI:78534"/>
        <dbReference type="ChEBI" id="CHEBI:456215"/>
        <dbReference type="EC" id="6.1.1.3"/>
    </reaction>
</comment>
<keyword evidence="7" id="KW-0547">Nucleotide-binding</keyword>
<evidence type="ECO:0000313" key="18">
    <source>
        <dbReference type="EMBL" id="CAD8989550.1"/>
    </source>
</evidence>
<feature type="domain" description="Aminoacyl-transfer RNA synthetases class-II family profile" evidence="16">
    <location>
        <begin position="380"/>
        <end position="713"/>
    </location>
</feature>
<dbReference type="InterPro" id="IPR012947">
    <property type="entry name" value="tRNA_SAD"/>
</dbReference>
<keyword evidence="15" id="KW-0472">Membrane</keyword>
<keyword evidence="8" id="KW-0862">Zinc</keyword>